<reference evidence="1" key="1">
    <citation type="journal article" date="2015" name="Nature">
        <title>Complex archaea that bridge the gap between prokaryotes and eukaryotes.</title>
        <authorList>
            <person name="Spang A."/>
            <person name="Saw J.H."/>
            <person name="Jorgensen S.L."/>
            <person name="Zaremba-Niedzwiedzka K."/>
            <person name="Martijn J."/>
            <person name="Lind A.E."/>
            <person name="van Eijk R."/>
            <person name="Schleper C."/>
            <person name="Guy L."/>
            <person name="Ettema T.J."/>
        </authorList>
    </citation>
    <scope>NUCLEOTIDE SEQUENCE</scope>
</reference>
<dbReference type="EMBL" id="LAZR01028039">
    <property type="protein sequence ID" value="KKL63812.1"/>
    <property type="molecule type" value="Genomic_DNA"/>
</dbReference>
<dbReference type="AlphaFoldDB" id="A0A0F9GL01"/>
<gene>
    <name evidence="1" type="ORF">LCGC14_2171320</name>
</gene>
<evidence type="ECO:0000313" key="1">
    <source>
        <dbReference type="EMBL" id="KKL63812.1"/>
    </source>
</evidence>
<proteinExistence type="predicted"/>
<sequence length="66" mass="7219">AIHDSGPSTISTEVPTASNVCFPPWARLRRSSVTVYVPTAISYQEKFTAADFRPPVVGFEHRTVAV</sequence>
<comment type="caution">
    <text evidence="1">The sequence shown here is derived from an EMBL/GenBank/DDBJ whole genome shotgun (WGS) entry which is preliminary data.</text>
</comment>
<protein>
    <submittedName>
        <fullName evidence="1">Uncharacterized protein</fullName>
    </submittedName>
</protein>
<feature type="non-terminal residue" evidence="1">
    <location>
        <position position="1"/>
    </location>
</feature>
<accession>A0A0F9GL01</accession>
<organism evidence="1">
    <name type="scientific">marine sediment metagenome</name>
    <dbReference type="NCBI Taxonomy" id="412755"/>
    <lineage>
        <taxon>unclassified sequences</taxon>
        <taxon>metagenomes</taxon>
        <taxon>ecological metagenomes</taxon>
    </lineage>
</organism>
<name>A0A0F9GL01_9ZZZZ</name>